<evidence type="ECO:0000256" key="5">
    <source>
        <dbReference type="ARBA" id="ARBA00022792"/>
    </source>
</evidence>
<keyword evidence="7 9" id="KW-0496">Mitochondrion</keyword>
<dbReference type="Pfam" id="PF02466">
    <property type="entry name" value="Tim17"/>
    <property type="match status" value="1"/>
</dbReference>
<evidence type="ECO:0000256" key="8">
    <source>
        <dbReference type="ARBA" id="ARBA00023136"/>
    </source>
</evidence>
<evidence type="ECO:0000313" key="11">
    <source>
        <dbReference type="EMBL" id="PKI84875.1"/>
    </source>
</evidence>
<evidence type="ECO:0000256" key="6">
    <source>
        <dbReference type="ARBA" id="ARBA00022989"/>
    </source>
</evidence>
<comment type="function">
    <text evidence="9">Essential core component of the TIM22 complex, a complex that mediates the import and insertion of multi-pass transmembrane proteins into the mitochondrial inner membrane. In the TIM22 complex, it constitutes the voltage-activated and signal-gated channel. Forms a twin-pore translocase that uses the membrane potential as external driving force in 2 voltage-dependent steps.</text>
</comment>
<dbReference type="GO" id="GO:0045039">
    <property type="term" value="P:protein insertion into mitochondrial inner membrane"/>
    <property type="evidence" value="ECO:0007669"/>
    <property type="project" value="UniProtKB-UniRule"/>
</dbReference>
<evidence type="ECO:0000256" key="7">
    <source>
        <dbReference type="ARBA" id="ARBA00023128"/>
    </source>
</evidence>
<dbReference type="Proteomes" id="UP000232875">
    <property type="component" value="Unassembled WGS sequence"/>
</dbReference>
<proteinExistence type="inferred from homology"/>
<keyword evidence="9" id="KW-0813">Transport</keyword>
<feature type="region of interest" description="Disordered" evidence="10">
    <location>
        <begin position="76"/>
        <end position="121"/>
    </location>
</feature>
<gene>
    <name evidence="11" type="primary">TIM22</name>
    <name evidence="11" type="ORF">MVES_001280</name>
</gene>
<dbReference type="PANTHER" id="PTHR14110:SF0">
    <property type="entry name" value="MITOCHONDRIAL IMPORT INNER MEMBRANE TRANSLOCASE SUBUNIT TIM22"/>
    <property type="match status" value="1"/>
</dbReference>
<protein>
    <recommendedName>
        <fullName evidence="3 9">Mitochondrial import inner membrane translocase subunit TIM22</fullName>
    </recommendedName>
</protein>
<dbReference type="EMBL" id="KZ454988">
    <property type="protein sequence ID" value="PKI84875.1"/>
    <property type="molecule type" value="Genomic_DNA"/>
</dbReference>
<dbReference type="GO" id="GO:0008320">
    <property type="term" value="F:protein transmembrane transporter activity"/>
    <property type="evidence" value="ECO:0007669"/>
    <property type="project" value="UniProtKB-UniRule"/>
</dbReference>
<dbReference type="GO" id="GO:0042721">
    <property type="term" value="C:TIM22 mitochondrial import inner membrane insertion complex"/>
    <property type="evidence" value="ECO:0007669"/>
    <property type="project" value="UniProtKB-UniRule"/>
</dbReference>
<keyword evidence="8" id="KW-0472">Membrane</keyword>
<dbReference type="STRING" id="2020962.A0A2N1JEA0"/>
<keyword evidence="9" id="KW-0811">Translocation</keyword>
<keyword evidence="4" id="KW-0812">Transmembrane</keyword>
<feature type="compositionally biased region" description="Low complexity" evidence="10">
    <location>
        <begin position="80"/>
        <end position="103"/>
    </location>
</feature>
<sequence length="219" mass="22990">MSESDRAQMKEMAKYGRWTGMAMESCIGKMVLSGVLGFGLGAFFSLMSASFAIDDPVRQATEDRLALERAKRLEEEAVSSGKAAKPAANMATAAPGSATGSAAKVPGSSLKPTLPPVPPLPEVNTMQSTKKFFVQTGKSMYSSGKGFGKVGAIYSGIECCIEGYRARSDIWNPVVAGFLSGGILARHSGPRAMFAGGMAFAAFSGAIDLFLHRSTPDED</sequence>
<comment type="subunit">
    <text evidence="9">Component of the TIM22 complex.</text>
</comment>
<comment type="similarity">
    <text evidence="2 9">Belongs to the Tim17/Tim22/Tim23 family.</text>
</comment>
<reference evidence="11 12" key="1">
    <citation type="submission" date="2017-10" db="EMBL/GenBank/DDBJ databases">
        <title>A novel species of cold-tolerant Malassezia isolated from bats.</title>
        <authorList>
            <person name="Lorch J.M."/>
            <person name="Palmer J.M."/>
            <person name="Vanderwolf K.J."/>
            <person name="Schmidt K.Z."/>
            <person name="Verant M.L."/>
            <person name="Weller T.J."/>
            <person name="Blehert D.S."/>
        </authorList>
    </citation>
    <scope>NUCLEOTIDE SEQUENCE [LARGE SCALE GENOMIC DNA]</scope>
    <source>
        <strain evidence="11 12">NWHC:44797-103</strain>
    </source>
</reference>
<keyword evidence="6" id="KW-1133">Transmembrane helix</keyword>
<dbReference type="InterPro" id="IPR039175">
    <property type="entry name" value="TIM22"/>
</dbReference>
<organism evidence="11 12">
    <name type="scientific">Malassezia vespertilionis</name>
    <dbReference type="NCBI Taxonomy" id="2020962"/>
    <lineage>
        <taxon>Eukaryota</taxon>
        <taxon>Fungi</taxon>
        <taxon>Dikarya</taxon>
        <taxon>Basidiomycota</taxon>
        <taxon>Ustilaginomycotina</taxon>
        <taxon>Malasseziomycetes</taxon>
        <taxon>Malasseziales</taxon>
        <taxon>Malasseziaceae</taxon>
        <taxon>Malassezia</taxon>
    </lineage>
</organism>
<dbReference type="GO" id="GO:0030943">
    <property type="term" value="F:mitochondrion targeting sequence binding"/>
    <property type="evidence" value="ECO:0007669"/>
    <property type="project" value="TreeGrafter"/>
</dbReference>
<dbReference type="PANTHER" id="PTHR14110">
    <property type="entry name" value="MITOCHONDRIAL IMPORT INNER MEMBRANE TRANSLOCASE SUBUNIT TIM22"/>
    <property type="match status" value="1"/>
</dbReference>
<comment type="subcellular location">
    <subcellularLocation>
        <location evidence="1 9">Mitochondrion inner membrane</location>
        <topology evidence="1 9">Multi-pass membrane protein</topology>
    </subcellularLocation>
</comment>
<keyword evidence="9" id="KW-0653">Protein transport</keyword>
<evidence type="ECO:0000256" key="10">
    <source>
        <dbReference type="SAM" id="MobiDB-lite"/>
    </source>
</evidence>
<evidence type="ECO:0000256" key="9">
    <source>
        <dbReference type="RuleBase" id="RU367038"/>
    </source>
</evidence>
<keyword evidence="5 9" id="KW-0999">Mitochondrion inner membrane</keyword>
<name>A0A2N1JEA0_9BASI</name>
<evidence type="ECO:0000256" key="4">
    <source>
        <dbReference type="ARBA" id="ARBA00022692"/>
    </source>
</evidence>
<evidence type="ECO:0000256" key="3">
    <source>
        <dbReference type="ARBA" id="ARBA00020722"/>
    </source>
</evidence>
<evidence type="ECO:0000256" key="1">
    <source>
        <dbReference type="ARBA" id="ARBA00004448"/>
    </source>
</evidence>
<evidence type="ECO:0000256" key="2">
    <source>
        <dbReference type="ARBA" id="ARBA00008444"/>
    </source>
</evidence>
<dbReference type="OrthoDB" id="75343at2759"/>
<dbReference type="AlphaFoldDB" id="A0A2N1JEA0"/>
<keyword evidence="12" id="KW-1185">Reference proteome</keyword>
<evidence type="ECO:0000313" key="12">
    <source>
        <dbReference type="Proteomes" id="UP000232875"/>
    </source>
</evidence>
<accession>A0A2N1JEA0</accession>